<name>A0A9X3CTD3_9VIBR</name>
<dbReference type="AlphaFoldDB" id="A0A9X3CTD3"/>
<evidence type="ECO:0000256" key="2">
    <source>
        <dbReference type="SAM" id="MobiDB-lite"/>
    </source>
</evidence>
<proteinExistence type="predicted"/>
<keyword evidence="1" id="KW-0175">Coiled coil</keyword>
<evidence type="ECO:0000313" key="4">
    <source>
        <dbReference type="Proteomes" id="UP001155587"/>
    </source>
</evidence>
<organism evidence="3 4">
    <name type="scientific">Vibrio qingdaonensis</name>
    <dbReference type="NCBI Taxonomy" id="2829491"/>
    <lineage>
        <taxon>Bacteria</taxon>
        <taxon>Pseudomonadati</taxon>
        <taxon>Pseudomonadota</taxon>
        <taxon>Gammaproteobacteria</taxon>
        <taxon>Vibrionales</taxon>
        <taxon>Vibrionaceae</taxon>
        <taxon>Vibrio</taxon>
    </lineage>
</organism>
<keyword evidence="4" id="KW-1185">Reference proteome</keyword>
<dbReference type="Proteomes" id="UP001155587">
    <property type="component" value="Unassembled WGS sequence"/>
</dbReference>
<feature type="coiled-coil region" evidence="1">
    <location>
        <begin position="125"/>
        <end position="152"/>
    </location>
</feature>
<gene>
    <name evidence="3" type="ORF">MD535_24600</name>
</gene>
<evidence type="ECO:0000313" key="3">
    <source>
        <dbReference type="EMBL" id="MCW8349171.1"/>
    </source>
</evidence>
<dbReference type="EMBL" id="JAKRRY010000069">
    <property type="protein sequence ID" value="MCW8349171.1"/>
    <property type="molecule type" value="Genomic_DNA"/>
</dbReference>
<accession>A0A9X3CTD3</accession>
<feature type="compositionally biased region" description="Polar residues" evidence="2">
    <location>
        <begin position="1"/>
        <end position="17"/>
    </location>
</feature>
<feature type="region of interest" description="Disordered" evidence="2">
    <location>
        <begin position="1"/>
        <end position="28"/>
    </location>
</feature>
<evidence type="ECO:0000256" key="1">
    <source>
        <dbReference type="SAM" id="Coils"/>
    </source>
</evidence>
<protein>
    <submittedName>
        <fullName evidence="3">Uncharacterized protein</fullName>
    </submittedName>
</protein>
<comment type="caution">
    <text evidence="3">The sequence shown here is derived from an EMBL/GenBank/DDBJ whole genome shotgun (WGS) entry which is preliminary data.</text>
</comment>
<sequence>MTQPNATPTLSTLQNSDPRFAVGHASPPKNDISRSRALLANFEWNVKEFDVSIHTEVFVSCDGHPFDEDDKKTNWRVCAWEKSVNEEQAGSVVLHKCGNAKEARALVNAVIESGMTFADDGISLVLHSERDYEQAKAELAFLKENLSELSASDIDAFYQRVAELSHAIEIWESIQTEPGFTIAKDSNITPQELAQSGFVMKDFKFYPSNFSEVKKRVELHVKNGTLNDSFVILDVSTSNKRIYSFDRCPF</sequence>
<reference evidence="3" key="1">
    <citation type="submission" date="2022-02" db="EMBL/GenBank/DDBJ databases">
        <title>Vibrio sp. nov, a new bacterium isolated from seawater.</title>
        <authorList>
            <person name="Yuan Y."/>
        </authorList>
    </citation>
    <scope>NUCLEOTIDE SEQUENCE</scope>
    <source>
        <strain evidence="3">ZSDZ65</strain>
    </source>
</reference>
<dbReference type="RefSeq" id="WP_265677823.1">
    <property type="nucleotide sequence ID" value="NZ_JAKRRY010000069.1"/>
</dbReference>